<sequence length="237" mass="26216">MTTSPNSTSNEKLSRAHPMATNIYNETHFRNLDRTFAMKYMQALREGRIRGEPPVAQTLQRNPITMFRPRMDLFDDPRSSFITAVLELPGLKKQDISLRIEAGQLLVSGERTLQIPSVPESGTSADFNDASHNDNSTMQNRLHIPVQELKYGKYSRCIPLPQGTQPSQISANLGEGMLTISWPRGAAAQQLSSMDSHTSDMGPSLAGSTTQDDVASFRSEAETNLASATSRLRMNMD</sequence>
<dbReference type="Proteomes" id="UP001556367">
    <property type="component" value="Unassembled WGS sequence"/>
</dbReference>
<dbReference type="EMBL" id="JASNQZ010000015">
    <property type="protein sequence ID" value="KAL0946085.1"/>
    <property type="molecule type" value="Genomic_DNA"/>
</dbReference>
<dbReference type="InterPro" id="IPR002068">
    <property type="entry name" value="A-crystallin/Hsp20_dom"/>
</dbReference>
<feature type="region of interest" description="Disordered" evidence="1">
    <location>
        <begin position="189"/>
        <end position="219"/>
    </location>
</feature>
<reference evidence="4" key="1">
    <citation type="submission" date="2024-06" db="EMBL/GenBank/DDBJ databases">
        <title>Multi-omics analyses provide insights into the biosynthesis of the anticancer antibiotic pleurotin in Hohenbuehelia grisea.</title>
        <authorList>
            <person name="Weaver J.A."/>
            <person name="Alberti F."/>
        </authorList>
    </citation>
    <scope>NUCLEOTIDE SEQUENCE [LARGE SCALE GENOMIC DNA]</scope>
    <source>
        <strain evidence="4">T-177</strain>
    </source>
</reference>
<proteinExistence type="predicted"/>
<name>A0ABR3IRZ3_9AGAR</name>
<gene>
    <name evidence="3" type="ORF">HGRIS_012355</name>
</gene>
<feature type="compositionally biased region" description="Polar residues" evidence="1">
    <location>
        <begin position="189"/>
        <end position="213"/>
    </location>
</feature>
<dbReference type="Pfam" id="PF00011">
    <property type="entry name" value="HSP20"/>
    <property type="match status" value="1"/>
</dbReference>
<keyword evidence="4" id="KW-1185">Reference proteome</keyword>
<comment type="caution">
    <text evidence="3">The sequence shown here is derived from an EMBL/GenBank/DDBJ whole genome shotgun (WGS) entry which is preliminary data.</text>
</comment>
<dbReference type="InterPro" id="IPR008978">
    <property type="entry name" value="HSP20-like_chaperone"/>
</dbReference>
<protein>
    <recommendedName>
        <fullName evidence="2">SHSP domain-containing protein</fullName>
    </recommendedName>
</protein>
<dbReference type="SUPFAM" id="SSF49764">
    <property type="entry name" value="HSP20-like chaperones"/>
    <property type="match status" value="1"/>
</dbReference>
<dbReference type="CDD" id="cd06464">
    <property type="entry name" value="ACD_sHsps-like"/>
    <property type="match status" value="1"/>
</dbReference>
<accession>A0ABR3IRZ3</accession>
<dbReference type="Gene3D" id="2.60.40.790">
    <property type="match status" value="1"/>
</dbReference>
<evidence type="ECO:0000313" key="4">
    <source>
        <dbReference type="Proteomes" id="UP001556367"/>
    </source>
</evidence>
<evidence type="ECO:0000256" key="1">
    <source>
        <dbReference type="SAM" id="MobiDB-lite"/>
    </source>
</evidence>
<feature type="domain" description="SHSP" evidence="2">
    <location>
        <begin position="85"/>
        <end position="189"/>
    </location>
</feature>
<evidence type="ECO:0000259" key="2">
    <source>
        <dbReference type="Pfam" id="PF00011"/>
    </source>
</evidence>
<evidence type="ECO:0000313" key="3">
    <source>
        <dbReference type="EMBL" id="KAL0946085.1"/>
    </source>
</evidence>
<organism evidence="3 4">
    <name type="scientific">Hohenbuehelia grisea</name>
    <dbReference type="NCBI Taxonomy" id="104357"/>
    <lineage>
        <taxon>Eukaryota</taxon>
        <taxon>Fungi</taxon>
        <taxon>Dikarya</taxon>
        <taxon>Basidiomycota</taxon>
        <taxon>Agaricomycotina</taxon>
        <taxon>Agaricomycetes</taxon>
        <taxon>Agaricomycetidae</taxon>
        <taxon>Agaricales</taxon>
        <taxon>Pleurotineae</taxon>
        <taxon>Pleurotaceae</taxon>
        <taxon>Hohenbuehelia</taxon>
    </lineage>
</organism>